<name>A0A1X0Q764_9MICR</name>
<comment type="caution">
    <text evidence="1">The sequence shown here is derived from an EMBL/GenBank/DDBJ whole genome shotgun (WGS) entry which is preliminary data.</text>
</comment>
<dbReference type="VEuPathDB" id="MicrosporidiaDB:HERIO_2383"/>
<proteinExistence type="predicted"/>
<evidence type="ECO:0000313" key="2">
    <source>
        <dbReference type="Proteomes" id="UP000192356"/>
    </source>
</evidence>
<dbReference type="EMBL" id="LVKB01000248">
    <property type="protein sequence ID" value="ORD95583.1"/>
    <property type="molecule type" value="Genomic_DNA"/>
</dbReference>
<sequence>MLLLKLLFFNNNSSFSVLPEDSLDLIDSLNIPLTNLNIDFIGVKLYFHLYIQNINFLIKTSFIF</sequence>
<accession>A0A1X0Q764</accession>
<reference evidence="1 2" key="1">
    <citation type="journal article" date="2017" name="Environ. Microbiol.">
        <title>Decay of the glycolytic pathway and adaptation to intranuclear parasitism within Enterocytozoonidae microsporidia.</title>
        <authorList>
            <person name="Wiredu Boakye D."/>
            <person name="Jaroenlak P."/>
            <person name="Prachumwat A."/>
            <person name="Williams T.A."/>
            <person name="Bateman K.S."/>
            <person name="Itsathitphaisarn O."/>
            <person name="Sritunyalucksana K."/>
            <person name="Paszkiewicz K.H."/>
            <person name="Moore K.A."/>
            <person name="Stentiford G.D."/>
            <person name="Williams B.A."/>
        </authorList>
    </citation>
    <scope>NUCLEOTIDE SEQUENCE [LARGE SCALE GENOMIC DNA]</scope>
    <source>
        <strain evidence="1 2">GB1</strain>
    </source>
</reference>
<protein>
    <submittedName>
        <fullName evidence="1">Uncharacterized protein</fullName>
    </submittedName>
</protein>
<gene>
    <name evidence="1" type="ORF">HERIO_2383</name>
</gene>
<dbReference type="Proteomes" id="UP000192356">
    <property type="component" value="Unassembled WGS sequence"/>
</dbReference>
<evidence type="ECO:0000313" key="1">
    <source>
        <dbReference type="EMBL" id="ORD95583.1"/>
    </source>
</evidence>
<organism evidence="1 2">
    <name type="scientific">Hepatospora eriocheir</name>
    <dbReference type="NCBI Taxonomy" id="1081669"/>
    <lineage>
        <taxon>Eukaryota</taxon>
        <taxon>Fungi</taxon>
        <taxon>Fungi incertae sedis</taxon>
        <taxon>Microsporidia</taxon>
        <taxon>Hepatosporidae</taxon>
        <taxon>Hepatospora</taxon>
    </lineage>
</organism>
<dbReference type="AlphaFoldDB" id="A0A1X0Q764"/>
<keyword evidence="2" id="KW-1185">Reference proteome</keyword>